<dbReference type="VEuPathDB" id="TriTrypDB:Tb427_000570900"/>
<protein>
    <submittedName>
        <fullName evidence="2">Variant surface glycoprotein 1056</fullName>
    </submittedName>
</protein>
<evidence type="ECO:0000313" key="2">
    <source>
        <dbReference type="EMBL" id="AGH59997.1"/>
    </source>
</evidence>
<feature type="compositionally biased region" description="Basic and acidic residues" evidence="1">
    <location>
        <begin position="417"/>
        <end position="443"/>
    </location>
</feature>
<dbReference type="AlphaFoldDB" id="M4SZ77"/>
<reference evidence="2" key="2">
    <citation type="journal article" date="2014" name="Mol. Biochem. Parasitol.">
        <title>Capturing the variant surface glycoprotein repertoire (the VSGnome) of Trypanosoma brucei Lister 427.</title>
        <authorList>
            <person name="Cross G.A."/>
            <person name="Kim H.S."/>
            <person name="Wickstead B."/>
        </authorList>
    </citation>
    <scope>NUCLEOTIDE SEQUENCE</scope>
    <source>
        <strain evidence="2">Lister 427</strain>
    </source>
</reference>
<feature type="compositionally biased region" description="Polar residues" evidence="1">
    <location>
        <begin position="263"/>
        <end position="279"/>
    </location>
</feature>
<feature type="region of interest" description="Disordered" evidence="1">
    <location>
        <begin position="412"/>
        <end position="443"/>
    </location>
</feature>
<dbReference type="EMBL" id="KC612566">
    <property type="protein sequence ID" value="AGH59997.1"/>
    <property type="molecule type" value="Genomic_DNA"/>
</dbReference>
<name>M4SZ77_9TRYP</name>
<dbReference type="SUPFAM" id="SSF58087">
    <property type="entry name" value="Variant surface glycoprotein (N-terminal domain)"/>
    <property type="match status" value="1"/>
</dbReference>
<feature type="region of interest" description="Disordered" evidence="1">
    <location>
        <begin position="256"/>
        <end position="279"/>
    </location>
</feature>
<organism evidence="2">
    <name type="scientific">Trypanosoma brucei</name>
    <dbReference type="NCBI Taxonomy" id="5691"/>
    <lineage>
        <taxon>Eukaryota</taxon>
        <taxon>Discoba</taxon>
        <taxon>Euglenozoa</taxon>
        <taxon>Kinetoplastea</taxon>
        <taxon>Metakinetoplastina</taxon>
        <taxon>Trypanosomatida</taxon>
        <taxon>Trypanosomatidae</taxon>
        <taxon>Trypanosoma</taxon>
    </lineage>
</organism>
<sequence length="492" mass="52949">MAPVTTKTSKLPKASATTAIALAALLALHITAATKSTQEDKQTSACSSAIYLLAASREVRNKIDTLARRQTSAMQELKSAILFAAAQNTDNSMRAQSAIPLSIAIRRLDEITNRLGNCITKGSDLQRKLATLAGLHLALTKITNLETTAVDEGTAHSTGAAENHKVYHATALTNFADTTCESTLEEAAKNSETGIDLTELKAIKTYKLQQTTTRPNPTHICGIKCTDGATCRDITSAVADFKITIAQKSLLETAGDTDITIPEGSSNSGDPQSVSAGQQATELKTLKADIAKDLKEWQTDKYCEPTDTEPADFDAAAASDLKKQQHFIATGHVTEEYSKLTPEQKKTLGNEIKTTYNAGKDSFRNGLWKKMTEEKITAKFSGAEVTADPKTISGDDDKVALAIAALLATTKNGQESAETKTESTETKSDPTDKTGENKDGDKKDEVCKATKEGKCGTKNALLIRKKLIQCQQMNLIIYTVINAPFFLNCFLL</sequence>
<evidence type="ECO:0000256" key="1">
    <source>
        <dbReference type="SAM" id="MobiDB-lite"/>
    </source>
</evidence>
<proteinExistence type="predicted"/>
<reference evidence="2" key="1">
    <citation type="submission" date="2013-02" db="EMBL/GenBank/DDBJ databases">
        <authorList>
            <person name="Cross G.A.M."/>
            <person name="Kim H.-S."/>
            <person name="Wickstead B."/>
        </authorList>
    </citation>
    <scope>NUCLEOTIDE SEQUENCE</scope>
    <source>
        <strain evidence="2">Lister 427</strain>
    </source>
</reference>
<accession>M4SZ77</accession>